<keyword evidence="3" id="KW-1185">Reference proteome</keyword>
<sequence length="213" mass="22667">MPVDQRILTLAPVLPRRVCCGASVIAVLVAATASGVAPRPEPVVAAPVPWTEPAPAIAVKARPEVAVPAEVRFPRLGISSSLVHLGLQPDGHVEVPPLRTPGQAGWYALGARPGEVGAAVILGHVNAYRRAGVFLRLAEARPGDEIVVTTEERESLRFVVREVETVAKDRFPSTRVYGPTKRPELRLVTCGGAFDPANGRYLSNVIVYAVLVP</sequence>
<organism evidence="2 3">
    <name type="scientific">Actinokineospora fastidiosa</name>
    <dbReference type="NCBI Taxonomy" id="1816"/>
    <lineage>
        <taxon>Bacteria</taxon>
        <taxon>Bacillati</taxon>
        <taxon>Actinomycetota</taxon>
        <taxon>Actinomycetes</taxon>
        <taxon>Pseudonocardiales</taxon>
        <taxon>Pseudonocardiaceae</taxon>
        <taxon>Actinokineospora</taxon>
    </lineage>
</organism>
<reference evidence="2" key="1">
    <citation type="journal article" date="2014" name="Int. J. Syst. Evol. Microbiol.">
        <title>Complete genome sequence of Corynebacterium casei LMG S-19264T (=DSM 44701T), isolated from a smear-ripened cheese.</title>
        <authorList>
            <consortium name="US DOE Joint Genome Institute (JGI-PGF)"/>
            <person name="Walter F."/>
            <person name="Albersmeier A."/>
            <person name="Kalinowski J."/>
            <person name="Ruckert C."/>
        </authorList>
    </citation>
    <scope>NUCLEOTIDE SEQUENCE</scope>
    <source>
        <strain evidence="2">JCM 3276</strain>
    </source>
</reference>
<keyword evidence="1" id="KW-0378">Hydrolase</keyword>
<protein>
    <submittedName>
        <fullName evidence="2">Class F sortase</fullName>
    </submittedName>
</protein>
<dbReference type="InterPro" id="IPR005754">
    <property type="entry name" value="Sortase"/>
</dbReference>
<dbReference type="CDD" id="cd05829">
    <property type="entry name" value="Sortase_F"/>
    <property type="match status" value="1"/>
</dbReference>
<reference evidence="2" key="2">
    <citation type="submission" date="2020-09" db="EMBL/GenBank/DDBJ databases">
        <authorList>
            <person name="Sun Q."/>
            <person name="Ohkuma M."/>
        </authorList>
    </citation>
    <scope>NUCLEOTIDE SEQUENCE</scope>
    <source>
        <strain evidence="2">JCM 3276</strain>
    </source>
</reference>
<name>A0A918GSH9_9PSEU</name>
<dbReference type="AlphaFoldDB" id="A0A918GSH9"/>
<dbReference type="InterPro" id="IPR023365">
    <property type="entry name" value="Sortase_dom-sf"/>
</dbReference>
<gene>
    <name evidence="2" type="ORF">GCM10010171_60530</name>
</gene>
<dbReference type="Pfam" id="PF04203">
    <property type="entry name" value="Sortase"/>
    <property type="match status" value="1"/>
</dbReference>
<evidence type="ECO:0000256" key="1">
    <source>
        <dbReference type="ARBA" id="ARBA00022801"/>
    </source>
</evidence>
<dbReference type="GO" id="GO:0016787">
    <property type="term" value="F:hydrolase activity"/>
    <property type="evidence" value="ECO:0007669"/>
    <property type="project" value="UniProtKB-KW"/>
</dbReference>
<dbReference type="InterPro" id="IPR042001">
    <property type="entry name" value="Sortase_F"/>
</dbReference>
<comment type="caution">
    <text evidence="2">The sequence shown here is derived from an EMBL/GenBank/DDBJ whole genome shotgun (WGS) entry which is preliminary data.</text>
</comment>
<dbReference type="Gene3D" id="2.40.260.10">
    <property type="entry name" value="Sortase"/>
    <property type="match status" value="1"/>
</dbReference>
<dbReference type="EMBL" id="BMRB01000009">
    <property type="protein sequence ID" value="GGS57479.1"/>
    <property type="molecule type" value="Genomic_DNA"/>
</dbReference>
<accession>A0A918GSH9</accession>
<evidence type="ECO:0000313" key="2">
    <source>
        <dbReference type="EMBL" id="GGS57479.1"/>
    </source>
</evidence>
<evidence type="ECO:0000313" key="3">
    <source>
        <dbReference type="Proteomes" id="UP000660680"/>
    </source>
</evidence>
<dbReference type="Proteomes" id="UP000660680">
    <property type="component" value="Unassembled WGS sequence"/>
</dbReference>
<dbReference type="NCBIfam" id="NF033748">
    <property type="entry name" value="class_F_sortase"/>
    <property type="match status" value="1"/>
</dbReference>
<dbReference type="SUPFAM" id="SSF63817">
    <property type="entry name" value="Sortase"/>
    <property type="match status" value="1"/>
</dbReference>
<proteinExistence type="predicted"/>